<evidence type="ECO:0000313" key="12">
    <source>
        <dbReference type="Proteomes" id="UP000771736"/>
    </source>
</evidence>
<dbReference type="CDD" id="cd06557">
    <property type="entry name" value="KPHMT-like"/>
    <property type="match status" value="1"/>
</dbReference>
<keyword evidence="7" id="KW-0963">Cytoplasm</keyword>
<comment type="pathway">
    <text evidence="1 7">Cofactor biosynthesis; (R)-pantothenate biosynthesis; (R)-pantoate from 3-methyl-2-oxobutanoate: step 1/2.</text>
</comment>
<dbReference type="AlphaFoldDB" id="A0A930MW71"/>
<evidence type="ECO:0000256" key="5">
    <source>
        <dbReference type="ARBA" id="ARBA00022679"/>
    </source>
</evidence>
<evidence type="ECO:0000256" key="10">
    <source>
        <dbReference type="PIRSR" id="PIRSR000388-3"/>
    </source>
</evidence>
<keyword evidence="7 10" id="KW-0479">Metal-binding</keyword>
<protein>
    <recommendedName>
        <fullName evidence="7">3-methyl-2-oxobutanoate hydroxymethyltransferase</fullName>
        <ecNumber evidence="7">2.1.2.11</ecNumber>
    </recommendedName>
    <alternativeName>
        <fullName evidence="7">Ketopantoate hydroxymethyltransferase</fullName>
        <shortName evidence="7">KPHMT</shortName>
    </alternativeName>
</protein>
<feature type="binding site" evidence="7 10">
    <location>
        <position position="52"/>
    </location>
    <ligand>
        <name>Mg(2+)</name>
        <dbReference type="ChEBI" id="CHEBI:18420"/>
    </ligand>
</feature>
<dbReference type="InterPro" id="IPR040442">
    <property type="entry name" value="Pyrv_kinase-like_dom_sf"/>
</dbReference>
<dbReference type="InterPro" id="IPR015813">
    <property type="entry name" value="Pyrv/PenolPyrv_kinase-like_dom"/>
</dbReference>
<keyword evidence="5 7" id="KW-0808">Transferase</keyword>
<dbReference type="NCBIfam" id="TIGR00222">
    <property type="entry name" value="panB"/>
    <property type="match status" value="1"/>
</dbReference>
<dbReference type="GO" id="GO:0015940">
    <property type="term" value="P:pantothenate biosynthetic process"/>
    <property type="evidence" value="ECO:0007669"/>
    <property type="project" value="UniProtKB-UniRule"/>
</dbReference>
<dbReference type="EMBL" id="JABZSJ010000004">
    <property type="protein sequence ID" value="MBF1383589.1"/>
    <property type="molecule type" value="Genomic_DNA"/>
</dbReference>
<comment type="subcellular location">
    <subcellularLocation>
        <location evidence="7">Cytoplasm</location>
    </subcellularLocation>
</comment>
<proteinExistence type="inferred from homology"/>
<dbReference type="GO" id="GO:0000287">
    <property type="term" value="F:magnesium ion binding"/>
    <property type="evidence" value="ECO:0007669"/>
    <property type="project" value="TreeGrafter"/>
</dbReference>
<feature type="binding site" evidence="7 9">
    <location>
        <begin position="52"/>
        <end position="53"/>
    </location>
    <ligand>
        <name>3-methyl-2-oxobutanoate</name>
        <dbReference type="ChEBI" id="CHEBI:11851"/>
    </ligand>
</feature>
<comment type="similarity">
    <text evidence="2 7">Belongs to the PanB family.</text>
</comment>
<feature type="binding site" evidence="7 9">
    <location>
        <position position="121"/>
    </location>
    <ligand>
        <name>3-methyl-2-oxobutanoate</name>
        <dbReference type="ChEBI" id="CHEBI:11851"/>
    </ligand>
</feature>
<accession>A0A930MW71</accession>
<evidence type="ECO:0000313" key="11">
    <source>
        <dbReference type="EMBL" id="MBF1383589.1"/>
    </source>
</evidence>
<dbReference type="PIRSF" id="PIRSF000388">
    <property type="entry name" value="Pantoate_hydroxy_MeTrfase"/>
    <property type="match status" value="1"/>
</dbReference>
<gene>
    <name evidence="7 11" type="primary">panB</name>
    <name evidence="11" type="ORF">HXN26_01830</name>
</gene>
<dbReference type="Gene3D" id="3.20.20.60">
    <property type="entry name" value="Phosphoenolpyruvate-binding domains"/>
    <property type="match status" value="1"/>
</dbReference>
<feature type="binding site" evidence="7 10">
    <location>
        <position position="91"/>
    </location>
    <ligand>
        <name>Mg(2+)</name>
        <dbReference type="ChEBI" id="CHEBI:18420"/>
    </ligand>
</feature>
<reference evidence="11" key="1">
    <citation type="submission" date="2020-04" db="EMBL/GenBank/DDBJ databases">
        <title>Deep metagenomics examines the oral microbiome during advanced dental caries in children, revealing novel taxa and co-occurrences with host molecules.</title>
        <authorList>
            <person name="Baker J.L."/>
            <person name="Morton J.T."/>
            <person name="Dinis M."/>
            <person name="Alvarez R."/>
            <person name="Tran N.C."/>
            <person name="Knight R."/>
            <person name="Edlund A."/>
        </authorList>
    </citation>
    <scope>NUCLEOTIDE SEQUENCE</scope>
    <source>
        <strain evidence="11">JCVI_44_bin.5</strain>
    </source>
</reference>
<dbReference type="Pfam" id="PF02548">
    <property type="entry name" value="Pantoate_transf"/>
    <property type="match status" value="1"/>
</dbReference>
<keyword evidence="4 7" id="KW-0566">Pantothenate biosynthesis</keyword>
<dbReference type="SUPFAM" id="SSF51621">
    <property type="entry name" value="Phosphoenolpyruvate/pyruvate domain"/>
    <property type="match status" value="1"/>
</dbReference>
<evidence type="ECO:0000256" key="2">
    <source>
        <dbReference type="ARBA" id="ARBA00008676"/>
    </source>
</evidence>
<feature type="active site" description="Proton acceptor" evidence="7 8">
    <location>
        <position position="190"/>
    </location>
</feature>
<comment type="catalytic activity">
    <reaction evidence="7">
        <text>(6R)-5,10-methylene-5,6,7,8-tetrahydrofolate + 3-methyl-2-oxobutanoate + H2O = 2-dehydropantoate + (6S)-5,6,7,8-tetrahydrofolate</text>
        <dbReference type="Rhea" id="RHEA:11824"/>
        <dbReference type="ChEBI" id="CHEBI:11561"/>
        <dbReference type="ChEBI" id="CHEBI:11851"/>
        <dbReference type="ChEBI" id="CHEBI:15377"/>
        <dbReference type="ChEBI" id="CHEBI:15636"/>
        <dbReference type="ChEBI" id="CHEBI:57453"/>
        <dbReference type="EC" id="2.1.2.11"/>
    </reaction>
</comment>
<evidence type="ECO:0000256" key="9">
    <source>
        <dbReference type="PIRSR" id="PIRSR000388-2"/>
    </source>
</evidence>
<comment type="subunit">
    <text evidence="3 7">Homodecamer; pentamer of dimers.</text>
</comment>
<dbReference type="GO" id="GO:0005737">
    <property type="term" value="C:cytoplasm"/>
    <property type="evidence" value="ECO:0007669"/>
    <property type="project" value="UniProtKB-SubCell"/>
</dbReference>
<dbReference type="PANTHER" id="PTHR20881">
    <property type="entry name" value="3-METHYL-2-OXOBUTANOATE HYDROXYMETHYLTRANSFERASE"/>
    <property type="match status" value="1"/>
</dbReference>
<keyword evidence="7 10" id="KW-0460">Magnesium</keyword>
<evidence type="ECO:0000256" key="6">
    <source>
        <dbReference type="ARBA" id="ARBA00056497"/>
    </source>
</evidence>
<dbReference type="InterPro" id="IPR003700">
    <property type="entry name" value="Pantoate_hydroxy_MeTrfase"/>
</dbReference>
<dbReference type="PANTHER" id="PTHR20881:SF0">
    <property type="entry name" value="3-METHYL-2-OXOBUTANOATE HYDROXYMETHYLTRANSFERASE"/>
    <property type="match status" value="1"/>
</dbReference>
<dbReference type="HAMAP" id="MF_00156">
    <property type="entry name" value="PanB"/>
    <property type="match status" value="1"/>
</dbReference>
<dbReference type="GO" id="GO:0003864">
    <property type="term" value="F:3-methyl-2-oxobutanoate hydroxymethyltransferase activity"/>
    <property type="evidence" value="ECO:0007669"/>
    <property type="project" value="UniProtKB-UniRule"/>
</dbReference>
<dbReference type="NCBIfam" id="NF001452">
    <property type="entry name" value="PRK00311.1"/>
    <property type="match status" value="1"/>
</dbReference>
<dbReference type="FunFam" id="3.20.20.60:FF:000003">
    <property type="entry name" value="3-methyl-2-oxobutanoate hydroxymethyltransferase"/>
    <property type="match status" value="1"/>
</dbReference>
<evidence type="ECO:0000256" key="7">
    <source>
        <dbReference type="HAMAP-Rule" id="MF_00156"/>
    </source>
</evidence>
<evidence type="ECO:0000256" key="8">
    <source>
        <dbReference type="PIRSR" id="PIRSR000388-1"/>
    </source>
</evidence>
<name>A0A930MW71_9BACT</name>
<feature type="binding site" evidence="7 9">
    <location>
        <position position="91"/>
    </location>
    <ligand>
        <name>3-methyl-2-oxobutanoate</name>
        <dbReference type="ChEBI" id="CHEBI:11851"/>
    </ligand>
</feature>
<sequence length="272" mass="29267">MGYLSTDRKKITAKTLREMKVAKEKIAQITAYDFTTAKIFDEAGIDSILVGDSASNVMCGNDTTLPISLDEMIYHAKSVAKACSRAFVVCDMPFGSYQVSREEGVRNAIRIMKESGVDAVKLEGGSEIIDTVKGILAAGIPVVGHLGLTPQSVHKFGGYGVRAKEEAEADKLLKDAKLLNDAGVCALVLEKVPRSLAAEVSKQIEAPTIGIGAGCDTDGQVLVYADALGMTHEFKPKFLRHFANVSKCMTAGITDYMKCVKEQTFPNADESY</sequence>
<evidence type="ECO:0000256" key="1">
    <source>
        <dbReference type="ARBA" id="ARBA00005033"/>
    </source>
</evidence>
<comment type="cofactor">
    <cofactor evidence="7 10">
        <name>Mg(2+)</name>
        <dbReference type="ChEBI" id="CHEBI:18420"/>
    </cofactor>
    <text evidence="7 10">Binds 1 Mg(2+) ion per subunit.</text>
</comment>
<feature type="binding site" evidence="7 10">
    <location>
        <position position="123"/>
    </location>
    <ligand>
        <name>Mg(2+)</name>
        <dbReference type="ChEBI" id="CHEBI:18420"/>
    </ligand>
</feature>
<dbReference type="Proteomes" id="UP000771736">
    <property type="component" value="Unassembled WGS sequence"/>
</dbReference>
<organism evidence="11 12">
    <name type="scientific">Prevotella aurantiaca</name>
    <dbReference type="NCBI Taxonomy" id="596085"/>
    <lineage>
        <taxon>Bacteria</taxon>
        <taxon>Pseudomonadati</taxon>
        <taxon>Bacteroidota</taxon>
        <taxon>Bacteroidia</taxon>
        <taxon>Bacteroidales</taxon>
        <taxon>Prevotellaceae</taxon>
        <taxon>Prevotella</taxon>
    </lineage>
</organism>
<comment type="caution">
    <text evidence="11">The sequence shown here is derived from an EMBL/GenBank/DDBJ whole genome shotgun (WGS) entry which is preliminary data.</text>
</comment>
<dbReference type="EC" id="2.1.2.11" evidence="7"/>
<evidence type="ECO:0000256" key="3">
    <source>
        <dbReference type="ARBA" id="ARBA00011424"/>
    </source>
</evidence>
<comment type="function">
    <text evidence="6 7">Catalyzes the reversible reaction in which hydroxymethyl group from 5,10-methylenetetrahydrofolate is transferred onto alpha-ketoisovalerate to form ketopantoate.</text>
</comment>
<dbReference type="RefSeq" id="WP_273158356.1">
    <property type="nucleotide sequence ID" value="NZ_JABZSJ010000004.1"/>
</dbReference>
<evidence type="ECO:0000256" key="4">
    <source>
        <dbReference type="ARBA" id="ARBA00022655"/>
    </source>
</evidence>